<evidence type="ECO:0000313" key="7">
    <source>
        <dbReference type="EMBL" id="CAB4927557.1"/>
    </source>
</evidence>
<feature type="domain" description="NADH:quinone oxidoreductase/Mrp antiporter transmembrane" evidence="6">
    <location>
        <begin position="1"/>
        <end position="289"/>
    </location>
</feature>
<organism evidence="7">
    <name type="scientific">freshwater metagenome</name>
    <dbReference type="NCBI Taxonomy" id="449393"/>
    <lineage>
        <taxon>unclassified sequences</taxon>
        <taxon>metagenomes</taxon>
        <taxon>ecological metagenomes</taxon>
    </lineage>
</organism>
<accession>A0A6J7IB26</accession>
<feature type="transmembrane region" description="Helical" evidence="5">
    <location>
        <begin position="30"/>
        <end position="55"/>
    </location>
</feature>
<dbReference type="GO" id="GO:0016020">
    <property type="term" value="C:membrane"/>
    <property type="evidence" value="ECO:0007669"/>
    <property type="project" value="UniProtKB-SubCell"/>
</dbReference>
<evidence type="ECO:0000256" key="1">
    <source>
        <dbReference type="ARBA" id="ARBA00004141"/>
    </source>
</evidence>
<proteinExistence type="predicted"/>
<evidence type="ECO:0000256" key="5">
    <source>
        <dbReference type="SAM" id="Phobius"/>
    </source>
</evidence>
<gene>
    <name evidence="7" type="ORF">UFOPK3609_01755</name>
</gene>
<dbReference type="Pfam" id="PF00361">
    <property type="entry name" value="Proton_antipo_M"/>
    <property type="match status" value="1"/>
</dbReference>
<feature type="transmembrane region" description="Helical" evidence="5">
    <location>
        <begin position="75"/>
        <end position="100"/>
    </location>
</feature>
<keyword evidence="3 5" id="KW-1133">Transmembrane helix</keyword>
<feature type="transmembrane region" description="Helical" evidence="5">
    <location>
        <begin position="112"/>
        <end position="133"/>
    </location>
</feature>
<comment type="subcellular location">
    <subcellularLocation>
        <location evidence="1">Membrane</location>
        <topology evidence="1">Multi-pass membrane protein</topology>
    </subcellularLocation>
</comment>
<dbReference type="EMBL" id="CAFBMQ010000319">
    <property type="protein sequence ID" value="CAB4927557.1"/>
    <property type="molecule type" value="Genomic_DNA"/>
</dbReference>
<reference evidence="7" key="1">
    <citation type="submission" date="2020-05" db="EMBL/GenBank/DDBJ databases">
        <authorList>
            <person name="Chiriac C."/>
            <person name="Salcher M."/>
            <person name="Ghai R."/>
            <person name="Kavagutti S V."/>
        </authorList>
    </citation>
    <scope>NUCLEOTIDE SEQUENCE</scope>
</reference>
<protein>
    <submittedName>
        <fullName evidence="7">Unannotated protein</fullName>
    </submittedName>
</protein>
<dbReference type="AlphaFoldDB" id="A0A6J7IB26"/>
<sequence length="353" mass="36997">MFIALEVLSLPLYLMAGLARRRRLLSQEAAVKYFLLGAFSSAFFLYGVALLYGYAGTADLGGIREATLVASEDDLLLYLGLAMLAVGLLFKIGAVPFQAWTPDVYQGSPTAVTALMASATKVAGFGALLRVLYVGVAEVRWDWRPVLWGVAILTMVVGALLAVTQTDVKRMLAYSSVAHTGFLLVGVVTLDSEGLAGTLFYLMTYGFTTIAAFAVVSLVRDSAGEATHLSQWAGLGRKSPLLAGTFALLLFALAGIPLTSGFMAKFAVFQPALDDALALVVVGVVASAVTAFFYARVVVLMFFTEPAPEGATVAVPSGFTTGAIALGTAVTVVVGVVPQPLLDLAQSAALFTR</sequence>
<feature type="transmembrane region" description="Helical" evidence="5">
    <location>
        <begin position="276"/>
        <end position="303"/>
    </location>
</feature>
<evidence type="ECO:0000256" key="4">
    <source>
        <dbReference type="ARBA" id="ARBA00023136"/>
    </source>
</evidence>
<keyword evidence="4 5" id="KW-0472">Membrane</keyword>
<keyword evidence="2 5" id="KW-0812">Transmembrane</keyword>
<dbReference type="InterPro" id="IPR001750">
    <property type="entry name" value="ND/Mrp_TM"/>
</dbReference>
<evidence type="ECO:0000259" key="6">
    <source>
        <dbReference type="Pfam" id="PF00361"/>
    </source>
</evidence>
<evidence type="ECO:0000256" key="3">
    <source>
        <dbReference type="ARBA" id="ARBA00022989"/>
    </source>
</evidence>
<dbReference type="NCBIfam" id="TIGR01770">
    <property type="entry name" value="NDH_I_N"/>
    <property type="match status" value="1"/>
</dbReference>
<name>A0A6J7IB26_9ZZZZ</name>
<evidence type="ECO:0000256" key="2">
    <source>
        <dbReference type="ARBA" id="ARBA00022692"/>
    </source>
</evidence>
<dbReference type="PANTHER" id="PTHR22773">
    <property type="entry name" value="NADH DEHYDROGENASE"/>
    <property type="match status" value="1"/>
</dbReference>
<dbReference type="GO" id="GO:0042773">
    <property type="term" value="P:ATP synthesis coupled electron transport"/>
    <property type="evidence" value="ECO:0007669"/>
    <property type="project" value="InterPro"/>
</dbReference>
<feature type="transmembrane region" description="Helical" evidence="5">
    <location>
        <begin position="196"/>
        <end position="219"/>
    </location>
</feature>
<dbReference type="InterPro" id="IPR010096">
    <property type="entry name" value="NADH-Q_OxRdtase_suN/2"/>
</dbReference>
<feature type="transmembrane region" description="Helical" evidence="5">
    <location>
        <begin position="240"/>
        <end position="264"/>
    </location>
</feature>
<dbReference type="GO" id="GO:0008137">
    <property type="term" value="F:NADH dehydrogenase (ubiquinone) activity"/>
    <property type="evidence" value="ECO:0007669"/>
    <property type="project" value="InterPro"/>
</dbReference>
<feature type="transmembrane region" description="Helical" evidence="5">
    <location>
        <begin position="315"/>
        <end position="337"/>
    </location>
</feature>
<dbReference type="NCBIfam" id="NF004441">
    <property type="entry name" value="PRK05777.1-4"/>
    <property type="match status" value="1"/>
</dbReference>
<feature type="transmembrane region" description="Helical" evidence="5">
    <location>
        <begin position="145"/>
        <end position="164"/>
    </location>
</feature>